<reference evidence="2" key="1">
    <citation type="journal article" date="2007" name="Nature">
        <title>The grapevine genome sequence suggests ancestral hexaploidization in major angiosperm phyla.</title>
        <authorList>
            <consortium name="The French-Italian Public Consortium for Grapevine Genome Characterization."/>
            <person name="Jaillon O."/>
            <person name="Aury J.-M."/>
            <person name="Noel B."/>
            <person name="Policriti A."/>
            <person name="Clepet C."/>
            <person name="Casagrande A."/>
            <person name="Choisne N."/>
            <person name="Aubourg S."/>
            <person name="Vitulo N."/>
            <person name="Jubin C."/>
            <person name="Vezzi A."/>
            <person name="Legeai F."/>
            <person name="Hugueney P."/>
            <person name="Dasilva C."/>
            <person name="Horner D."/>
            <person name="Mica E."/>
            <person name="Jublot D."/>
            <person name="Poulain J."/>
            <person name="Bruyere C."/>
            <person name="Billault A."/>
            <person name="Segurens B."/>
            <person name="Gouyvenoux M."/>
            <person name="Ugarte E."/>
            <person name="Cattonaro F."/>
            <person name="Anthouard V."/>
            <person name="Vico V."/>
            <person name="Del Fabbro C."/>
            <person name="Alaux M."/>
            <person name="Di Gaspero G."/>
            <person name="Dumas V."/>
            <person name="Felice N."/>
            <person name="Paillard S."/>
            <person name="Juman I."/>
            <person name="Moroldo M."/>
            <person name="Scalabrin S."/>
            <person name="Canaguier A."/>
            <person name="Le Clainche I."/>
            <person name="Malacrida G."/>
            <person name="Durand E."/>
            <person name="Pesole G."/>
            <person name="Laucou V."/>
            <person name="Chatelet P."/>
            <person name="Merdinoglu D."/>
            <person name="Delledonne M."/>
            <person name="Pezzotti M."/>
            <person name="Lecharny A."/>
            <person name="Scarpelli C."/>
            <person name="Artiguenave F."/>
            <person name="Pe M.E."/>
            <person name="Valle G."/>
            <person name="Morgante M."/>
            <person name="Caboche M."/>
            <person name="Adam-Blondon A.-F."/>
            <person name="Weissenbach J."/>
            <person name="Quetier F."/>
            <person name="Wincker P."/>
        </authorList>
    </citation>
    <scope>NUCLEOTIDE SEQUENCE [LARGE SCALE GENOMIC DNA]</scope>
    <source>
        <strain evidence="2">cv. Pinot noir / PN40024</strain>
    </source>
</reference>
<sequence>MEKAVVRDCWRDDLSSSLSFRSIGSVGQVVAGRLK</sequence>
<dbReference type="AlphaFoldDB" id="F6HLP8"/>
<organism evidence="1 2">
    <name type="scientific">Vitis vinifera</name>
    <name type="common">Grape</name>
    <dbReference type="NCBI Taxonomy" id="29760"/>
    <lineage>
        <taxon>Eukaryota</taxon>
        <taxon>Viridiplantae</taxon>
        <taxon>Streptophyta</taxon>
        <taxon>Embryophyta</taxon>
        <taxon>Tracheophyta</taxon>
        <taxon>Spermatophyta</taxon>
        <taxon>Magnoliopsida</taxon>
        <taxon>eudicotyledons</taxon>
        <taxon>Gunneridae</taxon>
        <taxon>Pentapetalae</taxon>
        <taxon>rosids</taxon>
        <taxon>Vitales</taxon>
        <taxon>Vitaceae</taxon>
        <taxon>Viteae</taxon>
        <taxon>Vitis</taxon>
    </lineage>
</organism>
<name>F6HLP8_VITVI</name>
<gene>
    <name evidence="1" type="ordered locus">VIT_08s0007g05660</name>
</gene>
<dbReference type="HOGENOM" id="CLU_3369487_0_0_1"/>
<dbReference type="PaxDb" id="29760-VIT_08s0007g05660.t01"/>
<evidence type="ECO:0000313" key="2">
    <source>
        <dbReference type="Proteomes" id="UP000009183"/>
    </source>
</evidence>
<dbReference type="InParanoid" id="F6HLP8"/>
<proteinExistence type="predicted"/>
<dbReference type="EMBL" id="FN595991">
    <property type="protein sequence ID" value="CCB55304.1"/>
    <property type="molecule type" value="Genomic_DNA"/>
</dbReference>
<dbReference type="Proteomes" id="UP000009183">
    <property type="component" value="Chromosome 8"/>
</dbReference>
<keyword evidence="2" id="KW-1185">Reference proteome</keyword>
<evidence type="ECO:0000313" key="1">
    <source>
        <dbReference type="EMBL" id="CCB55304.1"/>
    </source>
</evidence>
<accession>F6HLP8</accession>
<protein>
    <submittedName>
        <fullName evidence="1">Uncharacterized protein</fullName>
    </submittedName>
</protein>